<dbReference type="InterPro" id="IPR036390">
    <property type="entry name" value="WH_DNA-bd_sf"/>
</dbReference>
<evidence type="ECO:0000256" key="1">
    <source>
        <dbReference type="ARBA" id="ARBA00002486"/>
    </source>
</evidence>
<dbReference type="Pfam" id="PF01047">
    <property type="entry name" value="MarR"/>
    <property type="match status" value="1"/>
</dbReference>
<reference evidence="5" key="1">
    <citation type="submission" date="2009-07" db="EMBL/GenBank/DDBJ databases">
        <authorList>
            <consortium name="US DOE Joint Genome Institute (JGI-PGF)"/>
            <person name="Lucas S."/>
            <person name="Copeland A."/>
            <person name="Lapidus A."/>
            <person name="Glavina del Rio T."/>
            <person name="Tice H."/>
            <person name="Bruce D."/>
            <person name="Goodwin L."/>
            <person name="Pitluck S."/>
            <person name="Larimer F."/>
            <person name="Land M.L."/>
            <person name="Mouttaki H."/>
            <person name="He Z."/>
            <person name="Zhou J."/>
            <person name="Hemme C.L."/>
        </authorList>
    </citation>
    <scope>NUCLEOTIDE SEQUENCE</scope>
    <source>
        <strain evidence="5">DSM 2782</strain>
    </source>
</reference>
<comment type="similarity">
    <text evidence="2">Belongs to the ROK (NagC/XylR) family.</text>
</comment>
<comment type="caution">
    <text evidence="5">The sequence shown here is derived from an EMBL/GenBank/DDBJ whole genome shotgun (WGS) entry which is preliminary data.</text>
</comment>
<dbReference type="Gene3D" id="3.30.420.40">
    <property type="match status" value="2"/>
</dbReference>
<keyword evidence="3" id="KW-0859">Xylose metabolism</keyword>
<keyword evidence="6" id="KW-1185">Reference proteome</keyword>
<name>F1TBU1_9FIRM</name>
<dbReference type="PANTHER" id="PTHR18964:SF149">
    <property type="entry name" value="BIFUNCTIONAL UDP-N-ACETYLGLUCOSAMINE 2-EPIMERASE_N-ACETYLMANNOSAMINE KINASE"/>
    <property type="match status" value="1"/>
</dbReference>
<proteinExistence type="inferred from homology"/>
<dbReference type="STRING" id="588581.Cpap_2802"/>
<dbReference type="InterPro" id="IPR012318">
    <property type="entry name" value="HTH_CRP"/>
</dbReference>
<dbReference type="eggNOG" id="COG1940">
    <property type="taxonomic scope" value="Bacteria"/>
</dbReference>
<sequence>MENKNNSEVRINNIKRVINILFHQGPMTKQELAFKLDISLPTVTVIMKELSSRGLITNGEVLKSTGGRKPVRITPVFDAKYSIGIEVSMNEMRIVLVDLGPKKVAVERYPLGVQNTREYWEHVNTILMDFINRNLAEKEKLLGVGIALQVPIKEKKVVLSKNMPSNLSIDLNMAEACFELPVVFYSSGKMAAISQIWALNECDNFIFLSIGSYMAGAIIHNGQIVGFSDRNGEFGNMLISNDNKNKKFEDYCTSRAICEKSGLSVKEFFKLLEQDNEECIKIWDEYLDMLSVCLHNIHCVFDWNIVIGGEMSEYIDRYWSEIKSRLDDLTDYNDESTSYVKISDLGVFGPAVGAALTQNDRFLNFDYE</sequence>
<dbReference type="Proteomes" id="UP000003860">
    <property type="component" value="Unassembled WGS sequence"/>
</dbReference>
<dbReference type="PANTHER" id="PTHR18964">
    <property type="entry name" value="ROK (REPRESSOR, ORF, KINASE) FAMILY"/>
    <property type="match status" value="1"/>
</dbReference>
<dbReference type="GO" id="GO:0003677">
    <property type="term" value="F:DNA binding"/>
    <property type="evidence" value="ECO:0007669"/>
    <property type="project" value="InterPro"/>
</dbReference>
<evidence type="ECO:0000259" key="4">
    <source>
        <dbReference type="SMART" id="SM00419"/>
    </source>
</evidence>
<dbReference type="InterPro" id="IPR036388">
    <property type="entry name" value="WH-like_DNA-bd_sf"/>
</dbReference>
<keyword evidence="3" id="KW-0119">Carbohydrate metabolism</keyword>
<dbReference type="Gene3D" id="1.10.10.10">
    <property type="entry name" value="Winged helix-like DNA-binding domain superfamily/Winged helix DNA-binding domain"/>
    <property type="match status" value="1"/>
</dbReference>
<evidence type="ECO:0000313" key="6">
    <source>
        <dbReference type="Proteomes" id="UP000003860"/>
    </source>
</evidence>
<dbReference type="GO" id="GO:0006355">
    <property type="term" value="P:regulation of DNA-templated transcription"/>
    <property type="evidence" value="ECO:0007669"/>
    <property type="project" value="InterPro"/>
</dbReference>
<evidence type="ECO:0000313" key="5">
    <source>
        <dbReference type="EMBL" id="EGD48112.1"/>
    </source>
</evidence>
<dbReference type="SUPFAM" id="SSF53067">
    <property type="entry name" value="Actin-like ATPase domain"/>
    <property type="match status" value="1"/>
</dbReference>
<evidence type="ECO:0000256" key="3">
    <source>
        <dbReference type="ARBA" id="ARBA00022629"/>
    </source>
</evidence>
<dbReference type="EMBL" id="ACXX02000005">
    <property type="protein sequence ID" value="EGD48112.1"/>
    <property type="molecule type" value="Genomic_DNA"/>
</dbReference>
<dbReference type="RefSeq" id="WP_004618943.1">
    <property type="nucleotide sequence ID" value="NZ_ACXX02000005.1"/>
</dbReference>
<organism evidence="5 6">
    <name type="scientific">Ruminiclostridium papyrosolvens DSM 2782</name>
    <dbReference type="NCBI Taxonomy" id="588581"/>
    <lineage>
        <taxon>Bacteria</taxon>
        <taxon>Bacillati</taxon>
        <taxon>Bacillota</taxon>
        <taxon>Clostridia</taxon>
        <taxon>Eubacteriales</taxon>
        <taxon>Oscillospiraceae</taxon>
        <taxon>Ruminiclostridium</taxon>
    </lineage>
</organism>
<feature type="domain" description="HTH crp-type" evidence="4">
    <location>
        <begin position="16"/>
        <end position="75"/>
    </location>
</feature>
<gene>
    <name evidence="5" type="ORF">Cpap_2802</name>
</gene>
<accession>F1TBU1</accession>
<protein>
    <submittedName>
        <fullName evidence="5">ROK family protein</fullName>
    </submittedName>
</protein>
<dbReference type="GO" id="GO:0042732">
    <property type="term" value="P:D-xylose metabolic process"/>
    <property type="evidence" value="ECO:0007669"/>
    <property type="project" value="UniProtKB-KW"/>
</dbReference>
<reference evidence="5" key="2">
    <citation type="submission" date="2011-01" db="EMBL/GenBank/DDBJ databases">
        <title>The Non-contiguous Finished genome of Clostridium papyrosolvens.</title>
        <authorList>
            <person name="Lucas S."/>
            <person name="Copeland A."/>
            <person name="Lapidus A."/>
            <person name="Cheng J.-F."/>
            <person name="Goodwin L."/>
            <person name="Pitluck S."/>
            <person name="Misra M."/>
            <person name="Chertkov O."/>
            <person name="Detter J.C."/>
            <person name="Han C."/>
            <person name="Tapia R."/>
            <person name="Land M."/>
            <person name="Hauser L."/>
            <person name="Kyrpides N."/>
            <person name="Ivanova N."/>
            <person name="Pagani I."/>
            <person name="Mouttaki H."/>
            <person name="He Z."/>
            <person name="Zhou J."/>
            <person name="Hemme C.L."/>
            <person name="Woyke T."/>
        </authorList>
    </citation>
    <scope>NUCLEOTIDE SEQUENCE [LARGE SCALE GENOMIC DNA]</scope>
    <source>
        <strain evidence="5">DSM 2782</strain>
    </source>
</reference>
<comment type="function">
    <text evidence="1">Transcriptional repressor of xylose-utilizing enzymes.</text>
</comment>
<dbReference type="InterPro" id="IPR043129">
    <property type="entry name" value="ATPase_NBD"/>
</dbReference>
<dbReference type="Pfam" id="PF00480">
    <property type="entry name" value="ROK"/>
    <property type="match status" value="1"/>
</dbReference>
<evidence type="ECO:0000256" key="2">
    <source>
        <dbReference type="ARBA" id="ARBA00006479"/>
    </source>
</evidence>
<dbReference type="OrthoDB" id="6501901at2"/>
<dbReference type="SUPFAM" id="SSF46785">
    <property type="entry name" value="Winged helix' DNA-binding domain"/>
    <property type="match status" value="1"/>
</dbReference>
<dbReference type="InterPro" id="IPR000600">
    <property type="entry name" value="ROK"/>
</dbReference>
<dbReference type="InterPro" id="IPR000835">
    <property type="entry name" value="HTH_MarR-typ"/>
</dbReference>
<dbReference type="AlphaFoldDB" id="F1TBU1"/>
<dbReference type="SMART" id="SM00419">
    <property type="entry name" value="HTH_CRP"/>
    <property type="match status" value="1"/>
</dbReference>